<reference evidence="5 6" key="1">
    <citation type="submission" date="2024-09" db="EMBL/GenBank/DDBJ databases">
        <authorList>
            <person name="Sun Q."/>
            <person name="Mori K."/>
        </authorList>
    </citation>
    <scope>NUCLEOTIDE SEQUENCE [LARGE SCALE GENOMIC DNA]</scope>
    <source>
        <strain evidence="5 6">CECT 7908</strain>
    </source>
</reference>
<comment type="similarity">
    <text evidence="1">Belongs to the peptidase S33 family.</text>
</comment>
<dbReference type="SUPFAM" id="SSF53474">
    <property type="entry name" value="alpha/beta-Hydrolases"/>
    <property type="match status" value="1"/>
</dbReference>
<dbReference type="InterPro" id="IPR000073">
    <property type="entry name" value="AB_hydrolase_1"/>
</dbReference>
<comment type="caution">
    <text evidence="5">The sequence shown here is derived from an EMBL/GenBank/DDBJ whole genome shotgun (WGS) entry which is preliminary data.</text>
</comment>
<keyword evidence="3" id="KW-0732">Signal</keyword>
<dbReference type="PRINTS" id="PR00793">
    <property type="entry name" value="PROAMNOPTASE"/>
</dbReference>
<proteinExistence type="inferred from homology"/>
<evidence type="ECO:0000256" key="2">
    <source>
        <dbReference type="ARBA" id="ARBA00022801"/>
    </source>
</evidence>
<dbReference type="Proteomes" id="UP001589589">
    <property type="component" value="Unassembled WGS sequence"/>
</dbReference>
<dbReference type="PANTHER" id="PTHR43798">
    <property type="entry name" value="MONOACYLGLYCEROL LIPASE"/>
    <property type="match status" value="1"/>
</dbReference>
<evidence type="ECO:0000259" key="4">
    <source>
        <dbReference type="Pfam" id="PF00561"/>
    </source>
</evidence>
<dbReference type="InterPro" id="IPR029058">
    <property type="entry name" value="AB_hydrolase_fold"/>
</dbReference>
<evidence type="ECO:0000313" key="5">
    <source>
        <dbReference type="EMBL" id="MFB9063538.1"/>
    </source>
</evidence>
<keyword evidence="6" id="KW-1185">Reference proteome</keyword>
<dbReference type="InterPro" id="IPR050266">
    <property type="entry name" value="AB_hydrolase_sf"/>
</dbReference>
<keyword evidence="2 5" id="KW-0378">Hydrolase</keyword>
<organism evidence="5 6">
    <name type="scientific">Flavobacterium branchiarum</name>
    <dbReference type="NCBI Taxonomy" id="1114870"/>
    <lineage>
        <taxon>Bacteria</taxon>
        <taxon>Pseudomonadati</taxon>
        <taxon>Bacteroidota</taxon>
        <taxon>Flavobacteriia</taxon>
        <taxon>Flavobacteriales</taxon>
        <taxon>Flavobacteriaceae</taxon>
        <taxon>Flavobacterium</taxon>
    </lineage>
</organism>
<evidence type="ECO:0000313" key="6">
    <source>
        <dbReference type="Proteomes" id="UP001589589"/>
    </source>
</evidence>
<evidence type="ECO:0000256" key="1">
    <source>
        <dbReference type="ARBA" id="ARBA00010088"/>
    </source>
</evidence>
<evidence type="ECO:0000256" key="3">
    <source>
        <dbReference type="SAM" id="SignalP"/>
    </source>
</evidence>
<protein>
    <submittedName>
        <fullName evidence="5">Alpha/beta hydrolase</fullName>
    </submittedName>
</protein>
<dbReference type="InterPro" id="IPR002410">
    <property type="entry name" value="Peptidase_S33"/>
</dbReference>
<feature type="domain" description="AB hydrolase-1" evidence="4">
    <location>
        <begin position="33"/>
        <end position="293"/>
    </location>
</feature>
<dbReference type="RefSeq" id="WP_290267204.1">
    <property type="nucleotide sequence ID" value="NZ_JAUFQQ010000005.1"/>
</dbReference>
<feature type="chain" id="PRO_5047302015" evidence="3">
    <location>
        <begin position="19"/>
        <end position="308"/>
    </location>
</feature>
<sequence length="308" mass="35251">MKNIFLFCLLFFTFLASSQTLYIKTYGNKKDTPIIFIHGGPSGNATLFEGSNTAKELSKKGFYVIVYDRRGEGRSVDSNATFTYNEAFKDINTIYKTYNLKKATLLAHSFGGLVATLYSEKYPEKINALILAGALFSQQKTYNHILDSVKKIYIQNNDLVMLDKVAQVEKLDKSTTEYRKECFELAGKNNFFKIPNPTTESIALYHQYEISDFYKTNIRNKNAPLLFYKNEKQNNIDTKSILKKLKAKGLSIYAIYGNQDGIFSVSEIDALKNIVGKQNFVAIENCSHYLFVDQQKKFLKSLENWLKT</sequence>
<dbReference type="EMBL" id="JBHMEX010000020">
    <property type="protein sequence ID" value="MFB9063538.1"/>
    <property type="molecule type" value="Genomic_DNA"/>
</dbReference>
<gene>
    <name evidence="5" type="ORF">ACFFUQ_05840</name>
</gene>
<dbReference type="Gene3D" id="3.40.50.1820">
    <property type="entry name" value="alpha/beta hydrolase"/>
    <property type="match status" value="1"/>
</dbReference>
<dbReference type="PRINTS" id="PR00111">
    <property type="entry name" value="ABHYDROLASE"/>
</dbReference>
<dbReference type="GO" id="GO:0016787">
    <property type="term" value="F:hydrolase activity"/>
    <property type="evidence" value="ECO:0007669"/>
    <property type="project" value="UniProtKB-KW"/>
</dbReference>
<accession>A0ABV5FJ28</accession>
<feature type="signal peptide" evidence="3">
    <location>
        <begin position="1"/>
        <end position="18"/>
    </location>
</feature>
<dbReference type="Pfam" id="PF00561">
    <property type="entry name" value="Abhydrolase_1"/>
    <property type="match status" value="1"/>
</dbReference>
<name>A0ABV5FJ28_9FLAO</name>